<dbReference type="InterPro" id="IPR000587">
    <property type="entry name" value="Creatinase_N"/>
</dbReference>
<dbReference type="Gene3D" id="3.90.230.10">
    <property type="entry name" value="Creatinase/methionine aminopeptidase superfamily"/>
    <property type="match status" value="1"/>
</dbReference>
<feature type="domain" description="Peptidase M24" evidence="4">
    <location>
        <begin position="140"/>
        <end position="341"/>
    </location>
</feature>
<dbReference type="SUPFAM" id="SSF55920">
    <property type="entry name" value="Creatinase/aminopeptidase"/>
    <property type="match status" value="1"/>
</dbReference>
<accession>A0A0N8VKI9</accession>
<dbReference type="PANTHER" id="PTHR46112:SF2">
    <property type="entry name" value="XAA-PRO AMINOPEPTIDASE P-RELATED"/>
    <property type="match status" value="1"/>
</dbReference>
<comment type="similarity">
    <text evidence="3">Belongs to the peptidase M24B family.</text>
</comment>
<dbReference type="InterPro" id="IPR000994">
    <property type="entry name" value="Pept_M24"/>
</dbReference>
<dbReference type="InterPro" id="IPR050659">
    <property type="entry name" value="Peptidase_M24B"/>
</dbReference>
<evidence type="ECO:0000256" key="3">
    <source>
        <dbReference type="RuleBase" id="RU000590"/>
    </source>
</evidence>
<dbReference type="AlphaFoldDB" id="A0A0N8VKI9"/>
<sequence length="358" mass="40444">MKSERIFDYVRDVDTALIINGGENQIDKTFFYITGAKSGIFEGSALFIRPDEVKIITSELEEQAARETGYDVIIFKTRDEFNEIIKKIFENHTNIGINYSAVSLEQYKNILKIIPDKEFIDISQSILEARKIKEDDEISKIREAAKIASDSLEDVIPKIREGMTEIELAAEVVYAMMKNGASGESFSTIVAFGKNSSMPHYFPGKTKLKKGDFVLIDYGAVYQRYCSDTTRTMVFGRASEEQKEIYEIVKRAQHESMIKIKENVNGRDIDKIARDIIDSTKYKGRFIHSLGHGVGLDVHDHAALSPSYDFVLKSNMVVTDEPGIYVPDVGGVRIEDDVLVKKDGYEQLTTSTKDLIEL</sequence>
<evidence type="ECO:0000256" key="2">
    <source>
        <dbReference type="ARBA" id="ARBA00022801"/>
    </source>
</evidence>
<dbReference type="PANTHER" id="PTHR46112">
    <property type="entry name" value="AMINOPEPTIDASE"/>
    <property type="match status" value="1"/>
</dbReference>
<dbReference type="Proteomes" id="UP000050301">
    <property type="component" value="Unassembled WGS sequence"/>
</dbReference>
<dbReference type="Pfam" id="PF00557">
    <property type="entry name" value="Peptidase_M24"/>
    <property type="match status" value="1"/>
</dbReference>
<evidence type="ECO:0000313" key="7">
    <source>
        <dbReference type="Proteomes" id="UP000050301"/>
    </source>
</evidence>
<protein>
    <submittedName>
        <fullName evidence="6">Proline dipeptidase</fullName>
    </submittedName>
</protein>
<dbReference type="InterPro" id="IPR001131">
    <property type="entry name" value="Peptidase_M24B_aminopep-P_CS"/>
</dbReference>
<reference evidence="6 7" key="1">
    <citation type="submission" date="2015-09" db="EMBL/GenBank/DDBJ databases">
        <title>Heavy metals and arsenic resistance mechanisms in polyextremophilic archaea of the family Ferroplasmaceae.</title>
        <authorList>
            <person name="Bulaev A.G."/>
            <person name="Kanygina A.V."/>
        </authorList>
    </citation>
    <scope>NUCLEOTIDE SEQUENCE [LARGE SCALE GENOMIC DNA]</scope>
    <source>
        <strain evidence="6 7">BH2</strain>
    </source>
</reference>
<dbReference type="EMBL" id="LKBH01000290">
    <property type="protein sequence ID" value="KQB33852.1"/>
    <property type="molecule type" value="Genomic_DNA"/>
</dbReference>
<dbReference type="GO" id="GO:0046872">
    <property type="term" value="F:metal ion binding"/>
    <property type="evidence" value="ECO:0007669"/>
    <property type="project" value="UniProtKB-KW"/>
</dbReference>
<dbReference type="RefSeq" id="WP_055041142.1">
    <property type="nucleotide sequence ID" value="NZ_LKBH01000290.1"/>
</dbReference>
<dbReference type="Gene3D" id="3.40.350.10">
    <property type="entry name" value="Creatinase/prolidase N-terminal domain"/>
    <property type="match status" value="1"/>
</dbReference>
<evidence type="ECO:0000313" key="6">
    <source>
        <dbReference type="EMBL" id="KQB33852.1"/>
    </source>
</evidence>
<dbReference type="PROSITE" id="PS00491">
    <property type="entry name" value="PROLINE_PEPTIDASE"/>
    <property type="match status" value="1"/>
</dbReference>
<feature type="domain" description="Creatinase N-terminal" evidence="5">
    <location>
        <begin position="13"/>
        <end position="132"/>
    </location>
</feature>
<proteinExistence type="inferred from homology"/>
<keyword evidence="1 3" id="KW-0479">Metal-binding</keyword>
<dbReference type="CDD" id="cd01092">
    <property type="entry name" value="APP-like"/>
    <property type="match status" value="1"/>
</dbReference>
<dbReference type="GO" id="GO:0016787">
    <property type="term" value="F:hydrolase activity"/>
    <property type="evidence" value="ECO:0007669"/>
    <property type="project" value="UniProtKB-KW"/>
</dbReference>
<name>A0A0N8VKI9_9ARCH</name>
<organism evidence="6 7">
    <name type="scientific">Acidiplasma cupricumulans</name>
    <dbReference type="NCBI Taxonomy" id="312540"/>
    <lineage>
        <taxon>Archaea</taxon>
        <taxon>Methanobacteriati</taxon>
        <taxon>Thermoplasmatota</taxon>
        <taxon>Thermoplasmata</taxon>
        <taxon>Thermoplasmatales</taxon>
        <taxon>Ferroplasmaceae</taxon>
        <taxon>Acidiplasma</taxon>
    </lineage>
</organism>
<evidence type="ECO:0000259" key="4">
    <source>
        <dbReference type="Pfam" id="PF00557"/>
    </source>
</evidence>
<keyword evidence="2" id="KW-0378">Hydrolase</keyword>
<dbReference type="InterPro" id="IPR029149">
    <property type="entry name" value="Creatin/AminoP/Spt16_N"/>
</dbReference>
<evidence type="ECO:0000256" key="1">
    <source>
        <dbReference type="ARBA" id="ARBA00022723"/>
    </source>
</evidence>
<dbReference type="Pfam" id="PF01321">
    <property type="entry name" value="Creatinase_N"/>
    <property type="match status" value="1"/>
</dbReference>
<comment type="caution">
    <text evidence="6">The sequence shown here is derived from an EMBL/GenBank/DDBJ whole genome shotgun (WGS) entry which is preliminary data.</text>
</comment>
<evidence type="ECO:0000259" key="5">
    <source>
        <dbReference type="Pfam" id="PF01321"/>
    </source>
</evidence>
<dbReference type="InParanoid" id="A0A0N8VKI9"/>
<gene>
    <name evidence="6" type="ORF">AOG55_01890</name>
</gene>
<keyword evidence="7" id="KW-1185">Reference proteome</keyword>
<dbReference type="InterPro" id="IPR036005">
    <property type="entry name" value="Creatinase/aminopeptidase-like"/>
</dbReference>
<dbReference type="FunCoup" id="A0A0N8VKI9">
    <property type="interactions" value="69"/>
</dbReference>